<evidence type="ECO:0000256" key="12">
    <source>
        <dbReference type="ARBA" id="ARBA00023002"/>
    </source>
</evidence>
<dbReference type="GO" id="GO:0009252">
    <property type="term" value="P:peptidoglycan biosynthetic process"/>
    <property type="evidence" value="ECO:0007669"/>
    <property type="project" value="UniProtKB-UniRule"/>
</dbReference>
<dbReference type="SUPFAM" id="SSF56194">
    <property type="entry name" value="Uridine diphospho-N-Acetylenolpyruvylglucosamine reductase, MurB, C-terminal domain"/>
    <property type="match status" value="1"/>
</dbReference>
<comment type="catalytic activity">
    <reaction evidence="15 16">
        <text>UDP-N-acetyl-alpha-D-muramate + NADP(+) = UDP-N-acetyl-3-O-(1-carboxyvinyl)-alpha-D-glucosamine + NADPH + H(+)</text>
        <dbReference type="Rhea" id="RHEA:12248"/>
        <dbReference type="ChEBI" id="CHEBI:15378"/>
        <dbReference type="ChEBI" id="CHEBI:57783"/>
        <dbReference type="ChEBI" id="CHEBI:58349"/>
        <dbReference type="ChEBI" id="CHEBI:68483"/>
        <dbReference type="ChEBI" id="CHEBI:70757"/>
        <dbReference type="EC" id="1.3.1.98"/>
    </reaction>
</comment>
<evidence type="ECO:0000256" key="3">
    <source>
        <dbReference type="ARBA" id="ARBA00004496"/>
    </source>
</evidence>
<evidence type="ECO:0000313" key="18">
    <source>
        <dbReference type="EMBL" id="GCF11114.1"/>
    </source>
</evidence>
<evidence type="ECO:0000256" key="10">
    <source>
        <dbReference type="ARBA" id="ARBA00022960"/>
    </source>
</evidence>
<keyword evidence="19" id="KW-1185">Reference proteome</keyword>
<evidence type="ECO:0000256" key="7">
    <source>
        <dbReference type="ARBA" id="ARBA00022630"/>
    </source>
</evidence>
<dbReference type="InterPro" id="IPR011601">
    <property type="entry name" value="MurB_C"/>
</dbReference>
<evidence type="ECO:0000256" key="4">
    <source>
        <dbReference type="ARBA" id="ARBA00004752"/>
    </source>
</evidence>
<dbReference type="SUPFAM" id="SSF56176">
    <property type="entry name" value="FAD-binding/transporter-associated domain-like"/>
    <property type="match status" value="1"/>
</dbReference>
<dbReference type="PROSITE" id="PS51387">
    <property type="entry name" value="FAD_PCMH"/>
    <property type="match status" value="1"/>
</dbReference>
<dbReference type="GO" id="GO:0005829">
    <property type="term" value="C:cytosol"/>
    <property type="evidence" value="ECO:0007669"/>
    <property type="project" value="TreeGrafter"/>
</dbReference>
<evidence type="ECO:0000256" key="2">
    <source>
        <dbReference type="ARBA" id="ARBA00003921"/>
    </source>
</evidence>
<dbReference type="InterPro" id="IPR036318">
    <property type="entry name" value="FAD-bd_PCMH-like_sf"/>
</dbReference>
<keyword evidence="5 16" id="KW-0963">Cytoplasm</keyword>
<dbReference type="Pfam" id="PF01565">
    <property type="entry name" value="FAD_binding_4"/>
    <property type="match status" value="1"/>
</dbReference>
<keyword evidence="11 16" id="KW-0573">Peptidoglycan synthesis</keyword>
<evidence type="ECO:0000259" key="17">
    <source>
        <dbReference type="PROSITE" id="PS51387"/>
    </source>
</evidence>
<dbReference type="InterPro" id="IPR016166">
    <property type="entry name" value="FAD-bd_PCMH"/>
</dbReference>
<evidence type="ECO:0000256" key="5">
    <source>
        <dbReference type="ARBA" id="ARBA00022490"/>
    </source>
</evidence>
<evidence type="ECO:0000256" key="8">
    <source>
        <dbReference type="ARBA" id="ARBA00022827"/>
    </source>
</evidence>
<dbReference type="GO" id="GO:0051301">
    <property type="term" value="P:cell division"/>
    <property type="evidence" value="ECO:0007669"/>
    <property type="project" value="UniProtKB-KW"/>
</dbReference>
<gene>
    <name evidence="18" type="primary">murB_2</name>
    <name evidence="16" type="synonym">murB</name>
    <name evidence="18" type="ORF">KDI_46780</name>
</gene>
<dbReference type="InterPro" id="IPR006094">
    <property type="entry name" value="Oxid_FAD_bind_N"/>
</dbReference>
<dbReference type="UniPathway" id="UPA00219"/>
<dbReference type="PANTHER" id="PTHR21071">
    <property type="entry name" value="UDP-N-ACETYLENOLPYRUVOYLGLUCOSAMINE REDUCTASE"/>
    <property type="match status" value="1"/>
</dbReference>
<dbReference type="Pfam" id="PF02873">
    <property type="entry name" value="MurB_C"/>
    <property type="match status" value="1"/>
</dbReference>
<comment type="function">
    <text evidence="2 16">Cell wall formation.</text>
</comment>
<dbReference type="Proteomes" id="UP000322530">
    <property type="component" value="Unassembled WGS sequence"/>
</dbReference>
<evidence type="ECO:0000256" key="6">
    <source>
        <dbReference type="ARBA" id="ARBA00022618"/>
    </source>
</evidence>
<proteinExistence type="inferred from homology"/>
<organism evidence="18 19">
    <name type="scientific">Dictyobacter arantiisoli</name>
    <dbReference type="NCBI Taxonomy" id="2014874"/>
    <lineage>
        <taxon>Bacteria</taxon>
        <taxon>Bacillati</taxon>
        <taxon>Chloroflexota</taxon>
        <taxon>Ktedonobacteria</taxon>
        <taxon>Ktedonobacterales</taxon>
        <taxon>Dictyobacteraceae</taxon>
        <taxon>Dictyobacter</taxon>
    </lineage>
</organism>
<comment type="pathway">
    <text evidence="4 16">Cell wall biogenesis; peptidoglycan biosynthesis.</text>
</comment>
<accession>A0A5A5TJP8</accession>
<dbReference type="NCBIfam" id="TIGR00179">
    <property type="entry name" value="murB"/>
    <property type="match status" value="1"/>
</dbReference>
<dbReference type="RefSeq" id="WP_172632382.1">
    <property type="nucleotide sequence ID" value="NZ_BIXY01000095.1"/>
</dbReference>
<feature type="domain" description="FAD-binding PCMH-type" evidence="17">
    <location>
        <begin position="52"/>
        <end position="252"/>
    </location>
</feature>
<dbReference type="InterPro" id="IPR016167">
    <property type="entry name" value="FAD-bd_PCMH_sub1"/>
</dbReference>
<protein>
    <recommendedName>
        <fullName evidence="16">UDP-N-acetylenolpyruvoylglucosamine reductase</fullName>
        <ecNumber evidence="16">1.3.1.98</ecNumber>
    </recommendedName>
    <alternativeName>
        <fullName evidence="16">UDP-N-acetylmuramate dehydrogenase</fullName>
    </alternativeName>
</protein>
<feature type="active site" evidence="16">
    <location>
        <position position="210"/>
    </location>
</feature>
<sequence length="356" mass="39358">MGDQISHITGQSDVFMPSGIFNVEATYQRLQRRFGDRVRRNEPLALHSAFGVGGTADIWLTVDMQNELTGLVSFCAEEHCPLLVIGNASNIIFTEGGVRGIVARMAGNEYHIDEEANGTALLSASAGCNWPNLARELAPLGWRGLEFGVGIPGTLGGGLVSNAGAHAHELGEILEWIEMLDARGCNMEGDALSLPIRKHYKKEDLDLGYRYSRFRKGHESVIDAQGKMLPVPHQLIEPTEIILTLGIRLQRETPRALIEHISEYRARRLENEPLESHTGSIFKDTPQRLAKDLIEQVGLKGFTMGKAQFSERNANYIVNRGDATTNDIVSLVEMAHRQVLEKTNINLELNVELRGA</sequence>
<keyword evidence="13 16" id="KW-0131">Cell cycle</keyword>
<evidence type="ECO:0000256" key="13">
    <source>
        <dbReference type="ARBA" id="ARBA00023306"/>
    </source>
</evidence>
<dbReference type="EC" id="1.3.1.98" evidence="16"/>
<evidence type="ECO:0000256" key="11">
    <source>
        <dbReference type="ARBA" id="ARBA00022984"/>
    </source>
</evidence>
<reference evidence="18 19" key="1">
    <citation type="submission" date="2019-01" db="EMBL/GenBank/DDBJ databases">
        <title>Draft genome sequence of Dictyobacter sp. Uno17.</title>
        <authorList>
            <person name="Wang C.M."/>
            <person name="Zheng Y."/>
            <person name="Sakai Y."/>
            <person name="Abe K."/>
            <person name="Yokota A."/>
            <person name="Yabe S."/>
        </authorList>
    </citation>
    <scope>NUCLEOTIDE SEQUENCE [LARGE SCALE GENOMIC DNA]</scope>
    <source>
        <strain evidence="18 19">Uno17</strain>
    </source>
</reference>
<keyword evidence="12 16" id="KW-0560">Oxidoreductase</keyword>
<evidence type="ECO:0000256" key="14">
    <source>
        <dbReference type="ARBA" id="ARBA00023316"/>
    </source>
</evidence>
<evidence type="ECO:0000256" key="1">
    <source>
        <dbReference type="ARBA" id="ARBA00001974"/>
    </source>
</evidence>
<comment type="cofactor">
    <cofactor evidence="1 16">
        <name>FAD</name>
        <dbReference type="ChEBI" id="CHEBI:57692"/>
    </cofactor>
</comment>
<keyword evidence="10 16" id="KW-0133">Cell shape</keyword>
<dbReference type="EMBL" id="BIXY01000095">
    <property type="protein sequence ID" value="GCF11114.1"/>
    <property type="molecule type" value="Genomic_DNA"/>
</dbReference>
<dbReference type="HAMAP" id="MF_00037">
    <property type="entry name" value="MurB"/>
    <property type="match status" value="1"/>
</dbReference>
<dbReference type="InterPro" id="IPR016169">
    <property type="entry name" value="FAD-bd_PCMH_sub2"/>
</dbReference>
<feature type="active site" description="Proton donor" evidence="16">
    <location>
        <position position="280"/>
    </location>
</feature>
<comment type="similarity">
    <text evidence="16">Belongs to the MurB family.</text>
</comment>
<dbReference type="GO" id="GO:0008360">
    <property type="term" value="P:regulation of cell shape"/>
    <property type="evidence" value="ECO:0007669"/>
    <property type="project" value="UniProtKB-KW"/>
</dbReference>
<dbReference type="AlphaFoldDB" id="A0A5A5TJP8"/>
<dbReference type="Gene3D" id="3.30.43.10">
    <property type="entry name" value="Uridine Diphospho-n-acetylenolpyruvylglucosamine Reductase, domain 2"/>
    <property type="match status" value="1"/>
</dbReference>
<dbReference type="InterPro" id="IPR036635">
    <property type="entry name" value="MurB_C_sf"/>
</dbReference>
<name>A0A5A5TJP8_9CHLR</name>
<keyword evidence="8 16" id="KW-0274">FAD</keyword>
<comment type="subcellular location">
    <subcellularLocation>
        <location evidence="3 16">Cytoplasm</location>
    </subcellularLocation>
</comment>
<keyword evidence="14 16" id="KW-0961">Cell wall biogenesis/degradation</keyword>
<dbReference type="InterPro" id="IPR003170">
    <property type="entry name" value="MurB"/>
</dbReference>
<dbReference type="Gene3D" id="3.90.78.10">
    <property type="entry name" value="UDP-N-acetylenolpyruvoylglucosamine reductase, C-terminal domain"/>
    <property type="match status" value="1"/>
</dbReference>
<dbReference type="GO" id="GO:0008762">
    <property type="term" value="F:UDP-N-acetylmuramate dehydrogenase activity"/>
    <property type="evidence" value="ECO:0007669"/>
    <property type="project" value="UniProtKB-UniRule"/>
</dbReference>
<comment type="caution">
    <text evidence="16">Lacks conserved residue(s) required for the propagation of feature annotation.</text>
</comment>
<keyword evidence="7 16" id="KW-0285">Flavoprotein</keyword>
<evidence type="ECO:0000313" key="19">
    <source>
        <dbReference type="Proteomes" id="UP000322530"/>
    </source>
</evidence>
<dbReference type="GO" id="GO:0071555">
    <property type="term" value="P:cell wall organization"/>
    <property type="evidence" value="ECO:0007669"/>
    <property type="project" value="UniProtKB-KW"/>
</dbReference>
<keyword evidence="6 16" id="KW-0132">Cell division</keyword>
<evidence type="ECO:0000256" key="16">
    <source>
        <dbReference type="HAMAP-Rule" id="MF_00037"/>
    </source>
</evidence>
<keyword evidence="9 16" id="KW-0521">NADP</keyword>
<evidence type="ECO:0000256" key="9">
    <source>
        <dbReference type="ARBA" id="ARBA00022857"/>
    </source>
</evidence>
<evidence type="ECO:0000256" key="15">
    <source>
        <dbReference type="ARBA" id="ARBA00048914"/>
    </source>
</evidence>
<comment type="caution">
    <text evidence="18">The sequence shown here is derived from an EMBL/GenBank/DDBJ whole genome shotgun (WGS) entry which is preliminary data.</text>
</comment>
<dbReference type="Gene3D" id="3.30.465.10">
    <property type="match status" value="1"/>
</dbReference>
<dbReference type="GO" id="GO:0071949">
    <property type="term" value="F:FAD binding"/>
    <property type="evidence" value="ECO:0007669"/>
    <property type="project" value="InterPro"/>
</dbReference>
<dbReference type="PANTHER" id="PTHR21071:SF4">
    <property type="entry name" value="UDP-N-ACETYLENOLPYRUVOYLGLUCOSAMINE REDUCTASE"/>
    <property type="match status" value="1"/>
</dbReference>